<dbReference type="GO" id="GO:0016758">
    <property type="term" value="F:hexosyltransferase activity"/>
    <property type="evidence" value="ECO:0007669"/>
    <property type="project" value="UniProtKB-ARBA"/>
</dbReference>
<dbReference type="CDD" id="cd00761">
    <property type="entry name" value="Glyco_tranf_GTA_type"/>
    <property type="match status" value="1"/>
</dbReference>
<dbReference type="InterPro" id="IPR029044">
    <property type="entry name" value="Nucleotide-diphossugar_trans"/>
</dbReference>
<dbReference type="PANTHER" id="PTHR22916:SF3">
    <property type="entry name" value="UDP-GLCNAC:BETAGAL BETA-1,3-N-ACETYLGLUCOSAMINYLTRANSFERASE-LIKE PROTEIN 1"/>
    <property type="match status" value="1"/>
</dbReference>
<dbReference type="EMBL" id="FXSZ01000004">
    <property type="protein sequence ID" value="SMO61516.1"/>
    <property type="molecule type" value="Genomic_DNA"/>
</dbReference>
<feature type="domain" description="Glycosyltransferase 2-like" evidence="1">
    <location>
        <begin position="9"/>
        <end position="118"/>
    </location>
</feature>
<protein>
    <submittedName>
        <fullName evidence="2">Glycosyltransferase involved in cell wall bisynthesis</fullName>
    </submittedName>
</protein>
<dbReference type="OrthoDB" id="6638511at2"/>
<dbReference type="Gene3D" id="3.90.550.10">
    <property type="entry name" value="Spore Coat Polysaccharide Biosynthesis Protein SpsA, Chain A"/>
    <property type="match status" value="1"/>
</dbReference>
<accession>A0A521CQ32</accession>
<dbReference type="PANTHER" id="PTHR22916">
    <property type="entry name" value="GLYCOSYLTRANSFERASE"/>
    <property type="match status" value="1"/>
</dbReference>
<proteinExistence type="predicted"/>
<keyword evidence="2" id="KW-0808">Transferase</keyword>
<dbReference type="RefSeq" id="WP_142603290.1">
    <property type="nucleotide sequence ID" value="NZ_FXSZ01000004.1"/>
</dbReference>
<dbReference type="AlphaFoldDB" id="A0A521CQ32"/>
<dbReference type="Pfam" id="PF00535">
    <property type="entry name" value="Glycos_transf_2"/>
    <property type="match status" value="1"/>
</dbReference>
<name>A0A521CQ32_9SPHI</name>
<evidence type="ECO:0000313" key="2">
    <source>
        <dbReference type="EMBL" id="SMO61516.1"/>
    </source>
</evidence>
<organism evidence="2 3">
    <name type="scientific">Solitalea koreensis</name>
    <dbReference type="NCBI Taxonomy" id="543615"/>
    <lineage>
        <taxon>Bacteria</taxon>
        <taxon>Pseudomonadati</taxon>
        <taxon>Bacteroidota</taxon>
        <taxon>Sphingobacteriia</taxon>
        <taxon>Sphingobacteriales</taxon>
        <taxon>Sphingobacteriaceae</taxon>
        <taxon>Solitalea</taxon>
    </lineage>
</organism>
<dbReference type="InterPro" id="IPR001173">
    <property type="entry name" value="Glyco_trans_2-like"/>
</dbReference>
<gene>
    <name evidence="2" type="ORF">SAMN06265350_104257</name>
</gene>
<evidence type="ECO:0000259" key="1">
    <source>
        <dbReference type="Pfam" id="PF00535"/>
    </source>
</evidence>
<dbReference type="Proteomes" id="UP000315971">
    <property type="component" value="Unassembled WGS sequence"/>
</dbReference>
<dbReference type="SUPFAM" id="SSF53448">
    <property type="entry name" value="Nucleotide-diphospho-sugar transferases"/>
    <property type="match status" value="1"/>
</dbReference>
<reference evidence="2 3" key="1">
    <citation type="submission" date="2017-05" db="EMBL/GenBank/DDBJ databases">
        <authorList>
            <person name="Varghese N."/>
            <person name="Submissions S."/>
        </authorList>
    </citation>
    <scope>NUCLEOTIDE SEQUENCE [LARGE SCALE GENOMIC DNA]</scope>
    <source>
        <strain evidence="2 3">DSM 21342</strain>
    </source>
</reference>
<evidence type="ECO:0000313" key="3">
    <source>
        <dbReference type="Proteomes" id="UP000315971"/>
    </source>
</evidence>
<sequence>MDKKQIDVSVIIPYYNANHCIERALSSINEQSFLPKEVIIVDDCSDEACSLKFIEEKKSLYSFEIKLLYHKNNLGASAARNTGIREARCLYVAFLDADDCWIEEKLEIQLKRIGEYDLLYSHYSESKSQINQGKINQELIGHKEVSYFDILKKNLSPVTLLAKRESLIFFDERFRRCDDFKMSIEALANGLKVGFLDFDVSYGFKKAIGESGLTKSLVKMSISYLKACAYLIIEYPKLIFTMPLFILFEVFKFPIRCLKVYFIN</sequence>
<keyword evidence="3" id="KW-1185">Reference proteome</keyword>